<dbReference type="InterPro" id="IPR001452">
    <property type="entry name" value="SH3_domain"/>
</dbReference>
<name>E3MMG6_CAERE</name>
<dbReference type="Proteomes" id="UP000008281">
    <property type="component" value="Unassembled WGS sequence"/>
</dbReference>
<dbReference type="InterPro" id="IPR008936">
    <property type="entry name" value="Rho_GTPase_activation_prot"/>
</dbReference>
<evidence type="ECO:0000313" key="7">
    <source>
        <dbReference type="EMBL" id="EFP05062.1"/>
    </source>
</evidence>
<keyword evidence="8" id="KW-1185">Reference proteome</keyword>
<dbReference type="OrthoDB" id="79452at2759"/>
<keyword evidence="1 3" id="KW-0728">SH3 domain</keyword>
<dbReference type="SMART" id="SM00326">
    <property type="entry name" value="SH3"/>
    <property type="match status" value="1"/>
</dbReference>
<dbReference type="SUPFAM" id="SSF48350">
    <property type="entry name" value="GTPase activation domain, GAP"/>
    <property type="match status" value="1"/>
</dbReference>
<protein>
    <submittedName>
        <fullName evidence="7">CRE-RRC-1 protein</fullName>
    </submittedName>
</protein>
<dbReference type="SUPFAM" id="SSF50044">
    <property type="entry name" value="SH3-domain"/>
    <property type="match status" value="1"/>
</dbReference>
<dbReference type="InParanoid" id="E3MMG6"/>
<dbReference type="Gene3D" id="2.30.30.40">
    <property type="entry name" value="SH3 Domains"/>
    <property type="match status" value="1"/>
</dbReference>
<dbReference type="InterPro" id="IPR000198">
    <property type="entry name" value="RhoGAP_dom"/>
</dbReference>
<dbReference type="FunFam" id="2.30.30.40:FF:000346">
    <property type="entry name" value="GTPase-activating protein rrc-1"/>
    <property type="match status" value="1"/>
</dbReference>
<dbReference type="EMBL" id="DS268457">
    <property type="protein sequence ID" value="EFP05062.1"/>
    <property type="molecule type" value="Genomic_DNA"/>
</dbReference>
<feature type="domain" description="Rho-GAP" evidence="6">
    <location>
        <begin position="282"/>
        <end position="491"/>
    </location>
</feature>
<dbReference type="Pfam" id="PF07653">
    <property type="entry name" value="SH3_2"/>
    <property type="match status" value="1"/>
</dbReference>
<keyword evidence="2" id="KW-0343">GTPase activation</keyword>
<accession>E3MMG6</accession>
<dbReference type="STRING" id="31234.E3MMG6"/>
<evidence type="ECO:0000313" key="8">
    <source>
        <dbReference type="Proteomes" id="UP000008281"/>
    </source>
</evidence>
<evidence type="ECO:0000256" key="1">
    <source>
        <dbReference type="ARBA" id="ARBA00022443"/>
    </source>
</evidence>
<feature type="domain" description="SH3" evidence="5">
    <location>
        <begin position="166"/>
        <end position="245"/>
    </location>
</feature>
<dbReference type="PANTHER" id="PTHR15729:SF10">
    <property type="entry name" value="GTPASE-ACTIVATING PROTEIN CDGAPR"/>
    <property type="match status" value="1"/>
</dbReference>
<dbReference type="InterPro" id="IPR036028">
    <property type="entry name" value="SH3-like_dom_sf"/>
</dbReference>
<dbReference type="Pfam" id="PF00620">
    <property type="entry name" value="RhoGAP"/>
    <property type="match status" value="1"/>
</dbReference>
<gene>
    <name evidence="7" type="primary">Cre-rrc-1</name>
    <name evidence="7" type="ORF">CRE_03227</name>
</gene>
<feature type="compositionally biased region" description="Polar residues" evidence="4">
    <location>
        <begin position="756"/>
        <end position="772"/>
    </location>
</feature>
<dbReference type="PROSITE" id="PS50238">
    <property type="entry name" value="RHOGAP"/>
    <property type="match status" value="1"/>
</dbReference>
<sequence>MAMEIVEESDAPLSPKSPFARRNGRSLRIQRLVDCQHFHYSSVELGPVKVVIISISTDENATERIKMRVESESNSWLVERSREDWAVFDRQLHRCVFERRHSRLDELFPLIHLEPAKFKEVLVNYTERLSELTGSIITCYPVLKFLEIDSRGGHFEPAEETSINVPAIAAAVVTKDFEPTDNSQLRLRVGDIVSITEMSTANPNEETFWKAKLTISNQKIVDPQNARLGFEVGYFPRDCVMLIDDKRVPNPLNNEQKAIPRNARRYMTTMFRNRRREPIFGLELTELFMRTGRKVPVIVERCCAAIEDQGIVTGIYRQCGIQSNIQRLRAKFDSGAEPDLHEFGQRDIYSVSSLLKQYFRQLPNPLFTYQAYPKLIEAFEKDESVTEKTESLRFLLESMPEAHYKTAKFLMEHLSRLCKSRALTDMTSKNLAIVWSPNLFRYEALVTLQQYSLITFRPPPTLNGADAHLLSGLNVHTAICDFFIENSEALFISDIDEEQSKSISVENSFTTISKSATMSDMRSESDSKWPRFFRGKSVEGFWKFNRKQQTSTGELCGSPTSEVKWRRLTVTSILSNSKMFIFSRSTRSHSTDATFQSSRTDSFIQLMHTGMDQIREGMRIFRARARSMRPTSRPPPSPRTRRARFSNGSTNNVQKPVDKDVDIHHEIPLATTEPSFSPEPRNNVDSHQIMTRTVSVNDSDDQSFEENGLREIRERKVMFKAATQEHVAPIHERSSPVEEWSSDSRESLHLEMSRYDNVSPSGTITRSQREPISNLSPAAQMLFFESSRASQLFSA</sequence>
<dbReference type="OMA" id="MFRNRRR"/>
<dbReference type="PANTHER" id="PTHR15729">
    <property type="entry name" value="CDC42 GTPASE-ACTIVATING PROTEIN"/>
    <property type="match status" value="1"/>
</dbReference>
<dbReference type="Gene3D" id="1.10.555.10">
    <property type="entry name" value="Rho GTPase activation protein"/>
    <property type="match status" value="1"/>
</dbReference>
<evidence type="ECO:0000259" key="5">
    <source>
        <dbReference type="PROSITE" id="PS50002"/>
    </source>
</evidence>
<dbReference type="PROSITE" id="PS50002">
    <property type="entry name" value="SH3"/>
    <property type="match status" value="1"/>
</dbReference>
<dbReference type="GO" id="GO:0007264">
    <property type="term" value="P:small GTPase-mediated signal transduction"/>
    <property type="evidence" value="ECO:0007669"/>
    <property type="project" value="TreeGrafter"/>
</dbReference>
<dbReference type="eggNOG" id="KOG1449">
    <property type="taxonomic scope" value="Eukaryota"/>
</dbReference>
<dbReference type="SMART" id="SM00324">
    <property type="entry name" value="RhoGAP"/>
    <property type="match status" value="1"/>
</dbReference>
<dbReference type="HOGENOM" id="CLU_021271_0_0_1"/>
<proteinExistence type="predicted"/>
<dbReference type="AlphaFoldDB" id="E3MMG6"/>
<feature type="region of interest" description="Disordered" evidence="4">
    <location>
        <begin position="625"/>
        <end position="657"/>
    </location>
</feature>
<organism evidence="8">
    <name type="scientific">Caenorhabditis remanei</name>
    <name type="common">Caenorhabditis vulgaris</name>
    <dbReference type="NCBI Taxonomy" id="31234"/>
    <lineage>
        <taxon>Eukaryota</taxon>
        <taxon>Metazoa</taxon>
        <taxon>Ecdysozoa</taxon>
        <taxon>Nematoda</taxon>
        <taxon>Chromadorea</taxon>
        <taxon>Rhabditida</taxon>
        <taxon>Rhabditina</taxon>
        <taxon>Rhabditomorpha</taxon>
        <taxon>Rhabditoidea</taxon>
        <taxon>Rhabditidae</taxon>
        <taxon>Peloderinae</taxon>
        <taxon>Caenorhabditis</taxon>
    </lineage>
</organism>
<evidence type="ECO:0000259" key="6">
    <source>
        <dbReference type="PROSITE" id="PS50238"/>
    </source>
</evidence>
<feature type="region of interest" description="Disordered" evidence="4">
    <location>
        <begin position="753"/>
        <end position="772"/>
    </location>
</feature>
<evidence type="ECO:0000256" key="3">
    <source>
        <dbReference type="PROSITE-ProRule" id="PRU00192"/>
    </source>
</evidence>
<reference evidence="7" key="1">
    <citation type="submission" date="2007-07" db="EMBL/GenBank/DDBJ databases">
        <title>PCAP assembly of the Caenorhabditis remanei genome.</title>
        <authorList>
            <consortium name="The Caenorhabditis remanei Sequencing Consortium"/>
            <person name="Wilson R.K."/>
        </authorList>
    </citation>
    <scope>NUCLEOTIDE SEQUENCE [LARGE SCALE GENOMIC DNA]</scope>
    <source>
        <strain evidence="7">PB4641</strain>
    </source>
</reference>
<evidence type="ECO:0000256" key="2">
    <source>
        <dbReference type="ARBA" id="ARBA00022468"/>
    </source>
</evidence>
<dbReference type="GO" id="GO:0005096">
    <property type="term" value="F:GTPase activator activity"/>
    <property type="evidence" value="ECO:0007669"/>
    <property type="project" value="UniProtKB-KW"/>
</dbReference>
<dbReference type="InterPro" id="IPR051576">
    <property type="entry name" value="PX-Rho_GAP"/>
</dbReference>
<evidence type="ECO:0000256" key="4">
    <source>
        <dbReference type="SAM" id="MobiDB-lite"/>
    </source>
</evidence>